<dbReference type="PANTHER" id="PTHR46830:SF1">
    <property type="entry name" value="ALPHA-1,4-N-ACETYLGLUCOSAMINYLTRANSFERASE"/>
    <property type="match status" value="1"/>
</dbReference>
<dbReference type="EMBL" id="JAODUO010000635">
    <property type="protein sequence ID" value="KAK2176852.1"/>
    <property type="molecule type" value="Genomic_DNA"/>
</dbReference>
<evidence type="ECO:0000313" key="2">
    <source>
        <dbReference type="EMBL" id="KAK2176852.1"/>
    </source>
</evidence>
<feature type="transmembrane region" description="Helical" evidence="1">
    <location>
        <begin position="12"/>
        <end position="30"/>
    </location>
</feature>
<dbReference type="Proteomes" id="UP001209878">
    <property type="component" value="Unassembled WGS sequence"/>
</dbReference>
<comment type="caution">
    <text evidence="2">The sequence shown here is derived from an EMBL/GenBank/DDBJ whole genome shotgun (WGS) entry which is preliminary data.</text>
</comment>
<dbReference type="PANTHER" id="PTHR46830">
    <property type="entry name" value="TRANSFERASE, PUTATIVE-RELATED"/>
    <property type="match status" value="1"/>
</dbReference>
<gene>
    <name evidence="2" type="ORF">NP493_635g01075</name>
</gene>
<evidence type="ECO:0000256" key="1">
    <source>
        <dbReference type="SAM" id="Phobius"/>
    </source>
</evidence>
<dbReference type="AlphaFoldDB" id="A0AAD9KT67"/>
<name>A0AAD9KT67_RIDPI</name>
<protein>
    <submittedName>
        <fullName evidence="2">Uncharacterized protein</fullName>
    </submittedName>
</protein>
<dbReference type="Pfam" id="PF04488">
    <property type="entry name" value="Gly_transf_sug"/>
    <property type="match status" value="1"/>
</dbReference>
<accession>A0AAD9KT67</accession>
<proteinExistence type="predicted"/>
<keyword evidence="1" id="KW-0812">Transmembrane</keyword>
<evidence type="ECO:0000313" key="3">
    <source>
        <dbReference type="Proteomes" id="UP001209878"/>
    </source>
</evidence>
<organism evidence="2 3">
    <name type="scientific">Ridgeia piscesae</name>
    <name type="common">Tubeworm</name>
    <dbReference type="NCBI Taxonomy" id="27915"/>
    <lineage>
        <taxon>Eukaryota</taxon>
        <taxon>Metazoa</taxon>
        <taxon>Spiralia</taxon>
        <taxon>Lophotrochozoa</taxon>
        <taxon>Annelida</taxon>
        <taxon>Polychaeta</taxon>
        <taxon>Sedentaria</taxon>
        <taxon>Canalipalpata</taxon>
        <taxon>Sabellida</taxon>
        <taxon>Siboglinidae</taxon>
        <taxon>Ridgeia</taxon>
    </lineage>
</organism>
<keyword evidence="1" id="KW-0472">Membrane</keyword>
<reference evidence="2" key="1">
    <citation type="journal article" date="2023" name="Mol. Biol. Evol.">
        <title>Third-Generation Sequencing Reveals the Adaptive Role of the Epigenome in Three Deep-Sea Polychaetes.</title>
        <authorList>
            <person name="Perez M."/>
            <person name="Aroh O."/>
            <person name="Sun Y."/>
            <person name="Lan Y."/>
            <person name="Juniper S.K."/>
            <person name="Young C.R."/>
            <person name="Angers B."/>
            <person name="Qian P.Y."/>
        </authorList>
    </citation>
    <scope>NUCLEOTIDE SEQUENCE</scope>
    <source>
        <strain evidence="2">R07B-5</strain>
    </source>
</reference>
<dbReference type="SUPFAM" id="SSF53448">
    <property type="entry name" value="Nucleotide-diphospho-sugar transferases"/>
    <property type="match status" value="1"/>
</dbReference>
<dbReference type="Gene3D" id="3.90.550.20">
    <property type="match status" value="1"/>
</dbReference>
<sequence length="434" mass="50659">MRRRPIHSRQFLCVVFTVVGLTFIALVSLWQDRLLPCNSGDCSTTDRGCVATSPLTRCVQHLLDIHVGLTTSSLEPEALLELHRIAWRHCDGVTSALVQFMHLRQTLDTRTRLLLDTDKVRNVTNLLYRHTAARRAQCGRVRDLSTEFLQQTSTSSEDILQQMLSCGVQPKLLSKFVSRKDSSLWTTYKVPNVVHYIRFGTRMVYDMQQYLGYLSVHKFIQPQYIFIHGDALPRGDWWERTLREVANIFHVPRKKPTTIFDQDIGYIEHTADFARLLILIEYGGIYLDHDVIVLKSFNPLRNYDVTLGREMPSLIANGIIVARKGAPFLRIWLETYRNYDSRSWAAHSTHTPHSLSMLLPHLLHVEERSIVRPNWAELHLLYNKHYNWRDNYCIHLYLSERFQLPTTIREMDGYDCTVGEVMRYVYYGRPDIVH</sequence>
<keyword evidence="1" id="KW-1133">Transmembrane helix</keyword>
<dbReference type="InterPro" id="IPR007577">
    <property type="entry name" value="GlycoTrfase_DXD_sugar-bd_CS"/>
</dbReference>
<keyword evidence="3" id="KW-1185">Reference proteome</keyword>
<dbReference type="InterPro" id="IPR029044">
    <property type="entry name" value="Nucleotide-diphossugar_trans"/>
</dbReference>